<evidence type="ECO:0000313" key="4">
    <source>
        <dbReference type="Proteomes" id="UP000030377"/>
    </source>
</evidence>
<dbReference type="InterPro" id="IPR001005">
    <property type="entry name" value="SANT/Myb"/>
</dbReference>
<feature type="region of interest" description="Disordered" evidence="1">
    <location>
        <begin position="34"/>
        <end position="63"/>
    </location>
</feature>
<evidence type="ECO:0000313" key="3">
    <source>
        <dbReference type="EMBL" id="KGT75821.1"/>
    </source>
</evidence>
<proteinExistence type="predicted"/>
<reference evidence="3 4" key="1">
    <citation type="submission" date="2014-09" db="EMBL/GenBank/DDBJ databases">
        <title>Draft genome of Bradyrhizobium japonicum Is-34.</title>
        <authorList>
            <person name="Tsurumaru H."/>
            <person name="Yamakawa T."/>
            <person name="Hashimoto S."/>
            <person name="Okizaki K."/>
            <person name="Kanesaki Y."/>
            <person name="Yoshikawa H."/>
            <person name="Yajima S."/>
        </authorList>
    </citation>
    <scope>NUCLEOTIDE SEQUENCE [LARGE SCALE GENOMIC DNA]</scope>
    <source>
        <strain evidence="3 4">Is-34</strain>
    </source>
</reference>
<feature type="compositionally biased region" description="Basic and acidic residues" evidence="1">
    <location>
        <begin position="42"/>
        <end position="57"/>
    </location>
</feature>
<protein>
    <recommendedName>
        <fullName evidence="2">Myb-like domain-containing protein</fullName>
    </recommendedName>
</protein>
<dbReference type="PROSITE" id="PS50090">
    <property type="entry name" value="MYB_LIKE"/>
    <property type="match status" value="1"/>
</dbReference>
<accession>A0A0A3XRN4</accession>
<name>A0A0A3XRN4_BRAJP</name>
<sequence>MNGNHRPWSEEDWTTLKRMRAEGESWTAIDKALGRAPRTSRSKWENEQGKERARADKAAGAIRPTPAEHQSLTAAFFGDPLPGRSALDRRQAVVSNRSISLAEAQP</sequence>
<evidence type="ECO:0000259" key="2">
    <source>
        <dbReference type="PROSITE" id="PS50090"/>
    </source>
</evidence>
<dbReference type="Proteomes" id="UP000030377">
    <property type="component" value="Unassembled WGS sequence"/>
</dbReference>
<dbReference type="AlphaFoldDB" id="A0A0A3XRN4"/>
<dbReference type="EMBL" id="JRPN01000024">
    <property type="protein sequence ID" value="KGT75821.1"/>
    <property type="molecule type" value="Genomic_DNA"/>
</dbReference>
<organism evidence="3 4">
    <name type="scientific">Bradyrhizobium japonicum</name>
    <dbReference type="NCBI Taxonomy" id="375"/>
    <lineage>
        <taxon>Bacteria</taxon>
        <taxon>Pseudomonadati</taxon>
        <taxon>Pseudomonadota</taxon>
        <taxon>Alphaproteobacteria</taxon>
        <taxon>Hyphomicrobiales</taxon>
        <taxon>Nitrobacteraceae</taxon>
        <taxon>Bradyrhizobium</taxon>
    </lineage>
</organism>
<evidence type="ECO:0000256" key="1">
    <source>
        <dbReference type="SAM" id="MobiDB-lite"/>
    </source>
</evidence>
<feature type="domain" description="Myb-like" evidence="2">
    <location>
        <begin position="1"/>
        <end position="48"/>
    </location>
</feature>
<dbReference type="RefSeq" id="WP_041958582.1">
    <property type="nucleotide sequence ID" value="NZ_JRPN01000024.1"/>
</dbReference>
<gene>
    <name evidence="3" type="ORF">MA20_32035</name>
</gene>
<comment type="caution">
    <text evidence="3">The sequence shown here is derived from an EMBL/GenBank/DDBJ whole genome shotgun (WGS) entry which is preliminary data.</text>
</comment>